<organism evidence="8 9">
    <name type="scientific">Isoptericola dokdonensis DS-3</name>
    <dbReference type="NCBI Taxonomy" id="1300344"/>
    <lineage>
        <taxon>Bacteria</taxon>
        <taxon>Bacillati</taxon>
        <taxon>Actinomycetota</taxon>
        <taxon>Actinomycetes</taxon>
        <taxon>Micrococcales</taxon>
        <taxon>Promicromonosporaceae</taxon>
        <taxon>Isoptericola</taxon>
    </lineage>
</organism>
<dbReference type="InterPro" id="IPR043148">
    <property type="entry name" value="TagF_C"/>
</dbReference>
<dbReference type="Gene3D" id="3.90.550.10">
    <property type="entry name" value="Spore Coat Polysaccharide Biosynthesis Protein SpsA, Chain A"/>
    <property type="match status" value="1"/>
</dbReference>
<dbReference type="AlphaFoldDB" id="A0A161HT63"/>
<dbReference type="PANTHER" id="PTHR37316">
    <property type="entry name" value="TEICHOIC ACID GLYCEROL-PHOSPHATE PRIMASE"/>
    <property type="match status" value="1"/>
</dbReference>
<evidence type="ECO:0000313" key="8">
    <source>
        <dbReference type="EMBL" id="ANC32862.1"/>
    </source>
</evidence>
<dbReference type="EC" id="2.7.8.12" evidence="8"/>
<dbReference type="KEGG" id="ido:I598_3353"/>
<dbReference type="PANTHER" id="PTHR37316:SF3">
    <property type="entry name" value="TEICHOIC ACID GLYCEROL-PHOSPHATE TRANSFERASE"/>
    <property type="match status" value="1"/>
</dbReference>
<gene>
    <name evidence="8" type="primary">tagF_3</name>
    <name evidence="8" type="ORF">I598_3353</name>
</gene>
<feature type="domain" description="Glycosyltransferase 2-like" evidence="7">
    <location>
        <begin position="37"/>
        <end position="196"/>
    </location>
</feature>
<evidence type="ECO:0000256" key="4">
    <source>
        <dbReference type="ARBA" id="ARBA00022679"/>
    </source>
</evidence>
<dbReference type="Gene3D" id="3.40.50.12580">
    <property type="match status" value="1"/>
</dbReference>
<dbReference type="InterPro" id="IPR051612">
    <property type="entry name" value="Teichoic_Acid_Biosynth"/>
</dbReference>
<evidence type="ECO:0000256" key="3">
    <source>
        <dbReference type="ARBA" id="ARBA00022475"/>
    </source>
</evidence>
<dbReference type="Gene3D" id="3.40.50.11820">
    <property type="match status" value="1"/>
</dbReference>
<dbReference type="GO" id="GO:0005886">
    <property type="term" value="C:plasma membrane"/>
    <property type="evidence" value="ECO:0007669"/>
    <property type="project" value="UniProtKB-SubCell"/>
</dbReference>
<dbReference type="SUPFAM" id="SSF53448">
    <property type="entry name" value="Nucleotide-diphospho-sugar transferases"/>
    <property type="match status" value="1"/>
</dbReference>
<evidence type="ECO:0000256" key="6">
    <source>
        <dbReference type="ARBA" id="ARBA00023136"/>
    </source>
</evidence>
<evidence type="ECO:0000256" key="5">
    <source>
        <dbReference type="ARBA" id="ARBA00022944"/>
    </source>
</evidence>
<protein>
    <submittedName>
        <fullName evidence="8">CDP-glycerol:poly(Glycerophosphate) glycerophosphotransferase</fullName>
        <ecNumber evidence="8">2.7.8.12</ecNumber>
    </submittedName>
</protein>
<sequence>MQEIINKAARRAGRILPTRIREAVKEHRAAGRSVLVSVVVPVYNVEEYLAECLESILAQSHRRLDVVVVDDGSPDRSIDVARRFADRDRRVRIVRQANAGLGAARNTGARHARGQMICFVDSDDTIPPTSIETMLRSLVISGSDFAVGSLVRDTSDGRFMPPWARKLHATTRRGLRFADDPEVLKNVFAWTKLYRTEFFRRVVREFPHGLYEDQVPAARAYLHGTFDLLPDVVCHWRIRDDGTSITQQKSTMKDLVGRWTMLDELAEEMKDAPADLLRAWQVKTVGFDMRLYYEQVPRTPAEYWEFLRDRVRHFLDEVGYDVLAGVPVSDRLLAAATYHGHREDLATLVERRESRTWKVPGHVVDGRGVVHDRYFEGLSLRPDEVLTSLEVDAEVRMRTDLVRIEDRTLVLKGSAHLANITTTADSDVRVRLFAVDDAGSRVEAAVEQHDDPAIDAFAKDPWNEHAQAGFTATLDLGLLSRRSCTFEVEVTVDGWTRSGRVTKPDHRGRGRLPVFDALGDDGRWCLERQSDSGLVLRRLTANRVPVHAAELDGTRVRLTLDGLPAQAVVLATSDGVAVEATLTPQDDGTLAELDLGPWLGEERSWVFAMRRARSTQTVRLSWAQSSATLVAPRGVLGAMSSSQYGNVTLETGPVVSQVDDVRLTADGLEVSGWCTTGPVARPVTAVLVGGGTETAPVPVEPAADGTFRVVVPLTDRHGITMPSGPQLSLSLVAAEVTSPARIATALWSQLPVERDGADLRVEVNASPKAALAVALRPPFEDDARGRRHQELLIEAYRASTEPLRDAALFEAFNGRTVGDSPLALSRELHRTRPDVAQYWSVADLRTPVPEWATPVLRYSGPWFEALAVARLLVNNNNWPWYFAKRPGQFYVQTWHGTPLKRIGNHVPGASLSITYRRLMEREAAWWDLLLAQNDYSAKIFPEAFGFDGKVLVAGYPRNDSLVGAAAEGTRDRVRAALGLSPDAHVVLYAPTWRDNLRTATSGYGRVSYLDAEQLPAGTVVLYRGHSNTAGSTTTLPGSVIDVTRHPDVNELMLASDALVTDYSSIMFDYAVLRRPIYFLVPDLEAYAGTTRGFYRDLADLAPGPLCDSTESLVEALRADYWAAHGGAYDAFVAEFAPHDDGAAASRVVARILSTTES</sequence>
<comment type="subcellular location">
    <subcellularLocation>
        <location evidence="1">Cell membrane</location>
        <topology evidence="1">Peripheral membrane protein</topology>
    </subcellularLocation>
</comment>
<keyword evidence="3" id="KW-1003">Cell membrane</keyword>
<dbReference type="GO" id="GO:0047355">
    <property type="term" value="F:CDP-glycerol glycerophosphotransferase activity"/>
    <property type="evidence" value="ECO:0007669"/>
    <property type="project" value="UniProtKB-EC"/>
</dbReference>
<keyword evidence="9" id="KW-1185">Reference proteome</keyword>
<reference evidence="8 9" key="1">
    <citation type="submission" date="2016-01" db="EMBL/GenBank/DDBJ databases">
        <title>Complete genome sequence of a soil Actinobacterium, Isoptericola dokdonensis DS-3.</title>
        <authorList>
            <person name="Kwon S.-K."/>
            <person name="Kim J.F."/>
        </authorList>
    </citation>
    <scope>NUCLEOTIDE SEQUENCE [LARGE SCALE GENOMIC DNA]</scope>
    <source>
        <strain evidence="8 9">DS-3</strain>
    </source>
</reference>
<dbReference type="Proteomes" id="UP000076794">
    <property type="component" value="Chromosome"/>
</dbReference>
<dbReference type="CDD" id="cd00761">
    <property type="entry name" value="Glyco_tranf_GTA_type"/>
    <property type="match status" value="1"/>
</dbReference>
<dbReference type="STRING" id="1300344.I598_3353"/>
<keyword evidence="6" id="KW-0472">Membrane</keyword>
<dbReference type="RefSeq" id="WP_068204299.1">
    <property type="nucleotide sequence ID" value="NZ_CP014209.1"/>
</dbReference>
<dbReference type="EMBL" id="CP014209">
    <property type="protein sequence ID" value="ANC32862.1"/>
    <property type="molecule type" value="Genomic_DNA"/>
</dbReference>
<evidence type="ECO:0000259" key="7">
    <source>
        <dbReference type="Pfam" id="PF00535"/>
    </source>
</evidence>
<dbReference type="SUPFAM" id="SSF53756">
    <property type="entry name" value="UDP-Glycosyltransferase/glycogen phosphorylase"/>
    <property type="match status" value="1"/>
</dbReference>
<evidence type="ECO:0000256" key="2">
    <source>
        <dbReference type="ARBA" id="ARBA00010488"/>
    </source>
</evidence>
<dbReference type="PATRIC" id="fig|1300344.3.peg.3374"/>
<accession>A0A161HT63</accession>
<dbReference type="InterPro" id="IPR029044">
    <property type="entry name" value="Nucleotide-diphossugar_trans"/>
</dbReference>
<proteinExistence type="inferred from homology"/>
<dbReference type="GO" id="GO:0019350">
    <property type="term" value="P:teichoic acid biosynthetic process"/>
    <property type="evidence" value="ECO:0007669"/>
    <property type="project" value="UniProtKB-KW"/>
</dbReference>
<evidence type="ECO:0000256" key="1">
    <source>
        <dbReference type="ARBA" id="ARBA00004202"/>
    </source>
</evidence>
<keyword evidence="5" id="KW-0777">Teichoic acid biosynthesis</keyword>
<keyword evidence="4 8" id="KW-0808">Transferase</keyword>
<dbReference type="Pfam" id="PF04464">
    <property type="entry name" value="Glyphos_transf"/>
    <property type="match status" value="1"/>
</dbReference>
<comment type="similarity">
    <text evidence="2">Belongs to the CDP-glycerol glycerophosphotransferase family.</text>
</comment>
<dbReference type="Pfam" id="PF00535">
    <property type="entry name" value="Glycos_transf_2"/>
    <property type="match status" value="1"/>
</dbReference>
<evidence type="ECO:0000313" key="9">
    <source>
        <dbReference type="Proteomes" id="UP000076794"/>
    </source>
</evidence>
<dbReference type="InterPro" id="IPR043149">
    <property type="entry name" value="TagF_N"/>
</dbReference>
<name>A0A161HT63_9MICO</name>
<dbReference type="InterPro" id="IPR001173">
    <property type="entry name" value="Glyco_trans_2-like"/>
</dbReference>
<dbReference type="InterPro" id="IPR007554">
    <property type="entry name" value="Glycerophosphate_synth"/>
</dbReference>